<keyword evidence="2" id="KW-1185">Reference proteome</keyword>
<dbReference type="RefSeq" id="WP_204916488.1">
    <property type="nucleotide sequence ID" value="NZ_BAAAQP010000011.1"/>
</dbReference>
<dbReference type="Proteomes" id="UP000704762">
    <property type="component" value="Unassembled WGS sequence"/>
</dbReference>
<name>A0ABS2RH44_9ACTN</name>
<protein>
    <submittedName>
        <fullName evidence="1">Uncharacterized protein</fullName>
    </submittedName>
</protein>
<sequence length="130" mass="14536">MNFLKRLFGKDEESGEDLPITLDVERRKAQLGRLEKALDALVDAMSEDPTQLSNPGWKGRIAEYGRLAGEAMTQRRSVPSRESLLDLCFEIRPVFSGEIPAGMEWIGPLQDEVVAAARELQELLPGERPN</sequence>
<reference evidence="1 2" key="1">
    <citation type="submission" date="2021-01" db="EMBL/GenBank/DDBJ databases">
        <title>Sequencing the genomes of 1000 actinobacteria strains.</title>
        <authorList>
            <person name="Klenk H.-P."/>
        </authorList>
    </citation>
    <scope>NUCLEOTIDE SEQUENCE [LARGE SCALE GENOMIC DNA]</scope>
    <source>
        <strain evidence="1 2">DSM 18662</strain>
    </source>
</reference>
<proteinExistence type="predicted"/>
<dbReference type="EMBL" id="JAFBCF010000001">
    <property type="protein sequence ID" value="MBM7797857.1"/>
    <property type="molecule type" value="Genomic_DNA"/>
</dbReference>
<evidence type="ECO:0000313" key="1">
    <source>
        <dbReference type="EMBL" id="MBM7797857.1"/>
    </source>
</evidence>
<accession>A0ABS2RH44</accession>
<evidence type="ECO:0000313" key="2">
    <source>
        <dbReference type="Proteomes" id="UP000704762"/>
    </source>
</evidence>
<organism evidence="1 2">
    <name type="scientific">Microlunatus panaciterrae</name>
    <dbReference type="NCBI Taxonomy" id="400768"/>
    <lineage>
        <taxon>Bacteria</taxon>
        <taxon>Bacillati</taxon>
        <taxon>Actinomycetota</taxon>
        <taxon>Actinomycetes</taxon>
        <taxon>Propionibacteriales</taxon>
        <taxon>Propionibacteriaceae</taxon>
        <taxon>Microlunatus</taxon>
    </lineage>
</organism>
<gene>
    <name evidence="1" type="ORF">JOE57_000778</name>
</gene>
<comment type="caution">
    <text evidence="1">The sequence shown here is derived from an EMBL/GenBank/DDBJ whole genome shotgun (WGS) entry which is preliminary data.</text>
</comment>